<proteinExistence type="predicted"/>
<dbReference type="PANTHER" id="PTHR33877:SF2">
    <property type="entry name" value="OS07G0170200 PROTEIN"/>
    <property type="match status" value="1"/>
</dbReference>
<dbReference type="Pfam" id="PF14279">
    <property type="entry name" value="HNH_5"/>
    <property type="match status" value="1"/>
</dbReference>
<dbReference type="Gene3D" id="1.10.30.50">
    <property type="match status" value="1"/>
</dbReference>
<sequence length="169" mass="19874">MLNRAVLVLNANYTPMSICTAQRAICMYVLEKIEVLANYREKVHSPSTTMELPSVVKIHDYVRYDNMAIEINRKNILARDEYICQYCNTTNGPLTIDHIIPKVHGGLDIWENLVAACKPCNQKKGDRTPENARMPLIRMPKRPNRIHYFQRFVKDIQRDWRPYLFMESF</sequence>
<gene>
    <name evidence="2" type="ORF">METZ01_LOCUS26874</name>
</gene>
<reference evidence="2" key="1">
    <citation type="submission" date="2018-05" db="EMBL/GenBank/DDBJ databases">
        <authorList>
            <person name="Lanie J.A."/>
            <person name="Ng W.-L."/>
            <person name="Kazmierczak K.M."/>
            <person name="Andrzejewski T.M."/>
            <person name="Davidsen T.M."/>
            <person name="Wayne K.J."/>
            <person name="Tettelin H."/>
            <person name="Glass J.I."/>
            <person name="Rusch D."/>
            <person name="Podicherti R."/>
            <person name="Tsui H.-C.T."/>
            <person name="Winkler M.E."/>
        </authorList>
    </citation>
    <scope>NUCLEOTIDE SEQUENCE</scope>
</reference>
<dbReference type="InterPro" id="IPR029471">
    <property type="entry name" value="HNH_5"/>
</dbReference>
<feature type="domain" description="HNH nuclease" evidence="1">
    <location>
        <begin position="71"/>
        <end position="122"/>
    </location>
</feature>
<protein>
    <recommendedName>
        <fullName evidence="1">HNH nuclease domain-containing protein</fullName>
    </recommendedName>
</protein>
<evidence type="ECO:0000313" key="2">
    <source>
        <dbReference type="EMBL" id="SUZ74020.1"/>
    </source>
</evidence>
<dbReference type="CDD" id="cd00085">
    <property type="entry name" value="HNHc"/>
    <property type="match status" value="1"/>
</dbReference>
<accession>A0A381Q4L7</accession>
<dbReference type="InterPro" id="IPR003615">
    <property type="entry name" value="HNH_nuc"/>
</dbReference>
<dbReference type="PANTHER" id="PTHR33877">
    <property type="entry name" value="SLL1193 PROTEIN"/>
    <property type="match status" value="1"/>
</dbReference>
<dbReference type="AlphaFoldDB" id="A0A381Q4L7"/>
<name>A0A381Q4L7_9ZZZZ</name>
<dbReference type="InterPro" id="IPR052892">
    <property type="entry name" value="NA-targeting_endonuclease"/>
</dbReference>
<organism evidence="2">
    <name type="scientific">marine metagenome</name>
    <dbReference type="NCBI Taxonomy" id="408172"/>
    <lineage>
        <taxon>unclassified sequences</taxon>
        <taxon>metagenomes</taxon>
        <taxon>ecological metagenomes</taxon>
    </lineage>
</organism>
<evidence type="ECO:0000259" key="1">
    <source>
        <dbReference type="SMART" id="SM00507"/>
    </source>
</evidence>
<dbReference type="SMART" id="SM00507">
    <property type="entry name" value="HNHc"/>
    <property type="match status" value="1"/>
</dbReference>
<dbReference type="EMBL" id="UINC01001197">
    <property type="protein sequence ID" value="SUZ74020.1"/>
    <property type="molecule type" value="Genomic_DNA"/>
</dbReference>